<comment type="catalytic activity">
    <reaction evidence="7 8">
        <text>2 pyruvate + H(+) = (2S)-2-acetolactate + CO2</text>
        <dbReference type="Rhea" id="RHEA:25249"/>
        <dbReference type="ChEBI" id="CHEBI:15361"/>
        <dbReference type="ChEBI" id="CHEBI:15378"/>
        <dbReference type="ChEBI" id="CHEBI:16526"/>
        <dbReference type="ChEBI" id="CHEBI:58476"/>
        <dbReference type="EC" id="2.2.1.6"/>
    </reaction>
</comment>
<evidence type="ECO:0000256" key="2">
    <source>
        <dbReference type="ARBA" id="ARBA00005025"/>
    </source>
</evidence>
<dbReference type="Gene3D" id="3.30.70.260">
    <property type="match status" value="1"/>
</dbReference>
<feature type="domain" description="ACT" evidence="9">
    <location>
        <begin position="12"/>
        <end position="87"/>
    </location>
</feature>
<evidence type="ECO:0000256" key="3">
    <source>
        <dbReference type="ARBA" id="ARBA00006341"/>
    </source>
</evidence>
<dbReference type="PANTHER" id="PTHR30239">
    <property type="entry name" value="ACETOLACTATE SYNTHASE SMALL SUBUNIT"/>
    <property type="match status" value="1"/>
</dbReference>
<comment type="caution">
    <text evidence="10">The sequence shown here is derived from an EMBL/GenBank/DDBJ whole genome shotgun (WGS) entry which is preliminary data.</text>
</comment>
<keyword evidence="8 10" id="KW-0808">Transferase</keyword>
<dbReference type="InterPro" id="IPR045865">
    <property type="entry name" value="ACT-like_dom_sf"/>
</dbReference>
<keyword evidence="5 8" id="KW-0028">Amino-acid biosynthesis</keyword>
<evidence type="ECO:0000313" key="10">
    <source>
        <dbReference type="EMBL" id="MFC3674376.1"/>
    </source>
</evidence>
<reference evidence="11" key="1">
    <citation type="journal article" date="2019" name="Int. J. Syst. Evol. Microbiol.">
        <title>The Global Catalogue of Microorganisms (GCM) 10K type strain sequencing project: providing services to taxonomists for standard genome sequencing and annotation.</title>
        <authorList>
            <consortium name="The Broad Institute Genomics Platform"/>
            <consortium name="The Broad Institute Genome Sequencing Center for Infectious Disease"/>
            <person name="Wu L."/>
            <person name="Ma J."/>
        </authorList>
    </citation>
    <scope>NUCLEOTIDE SEQUENCE [LARGE SCALE GENOMIC DNA]</scope>
    <source>
        <strain evidence="11">KCTC 42182</strain>
    </source>
</reference>
<evidence type="ECO:0000259" key="9">
    <source>
        <dbReference type="PROSITE" id="PS51671"/>
    </source>
</evidence>
<dbReference type="InterPro" id="IPR054480">
    <property type="entry name" value="AHAS_small-like_ACT"/>
</dbReference>
<dbReference type="RefSeq" id="WP_379721233.1">
    <property type="nucleotide sequence ID" value="NZ_JBHRYJ010000001.1"/>
</dbReference>
<dbReference type="EMBL" id="JBHRYJ010000001">
    <property type="protein sequence ID" value="MFC3674376.1"/>
    <property type="molecule type" value="Genomic_DNA"/>
</dbReference>
<dbReference type="InterPro" id="IPR002912">
    <property type="entry name" value="ACT_dom"/>
</dbReference>
<organism evidence="10 11">
    <name type="scientific">Ferrovibrio xuzhouensis</name>
    <dbReference type="NCBI Taxonomy" id="1576914"/>
    <lineage>
        <taxon>Bacteria</taxon>
        <taxon>Pseudomonadati</taxon>
        <taxon>Pseudomonadota</taxon>
        <taxon>Alphaproteobacteria</taxon>
        <taxon>Rhodospirillales</taxon>
        <taxon>Rhodospirillaceae</taxon>
        <taxon>Ferrovibrio</taxon>
    </lineage>
</organism>
<comment type="pathway">
    <text evidence="2 8">Amino-acid biosynthesis; L-valine biosynthesis; L-valine from pyruvate: step 1/4.</text>
</comment>
<evidence type="ECO:0000313" key="11">
    <source>
        <dbReference type="Proteomes" id="UP001595711"/>
    </source>
</evidence>
<keyword evidence="11" id="KW-1185">Reference proteome</keyword>
<dbReference type="InterPro" id="IPR019455">
    <property type="entry name" value="Acetolactate_synth_ssu_C"/>
</dbReference>
<dbReference type="CDD" id="cd04878">
    <property type="entry name" value="ACT_AHAS"/>
    <property type="match status" value="1"/>
</dbReference>
<dbReference type="NCBIfam" id="TIGR00119">
    <property type="entry name" value="acolac_sm"/>
    <property type="match status" value="1"/>
</dbReference>
<dbReference type="InterPro" id="IPR027271">
    <property type="entry name" value="Acetolactate_synth/TF_NikR_C"/>
</dbReference>
<evidence type="ECO:0000256" key="6">
    <source>
        <dbReference type="ARBA" id="ARBA00023304"/>
    </source>
</evidence>
<evidence type="ECO:0000256" key="7">
    <source>
        <dbReference type="ARBA" id="ARBA00048670"/>
    </source>
</evidence>
<accession>A0ABV7VC20</accession>
<sequence>MSAPQQPIQSHILSVLVDNEPGILARIVGLFSGRGYNIESLTVAEVNDAAHLSRITVVTSGPAAVIEQIKAQLGRLVPVHNVHDLTVEGPHIARELALIKVAGSGEKRVESLRIADIFRARVVDSTIQSFVFEMTGSTEKIAAFIELMKPLGLIDVSRTGVVAISRGPSAL</sequence>
<dbReference type="GO" id="GO:0003984">
    <property type="term" value="F:acetolactate synthase activity"/>
    <property type="evidence" value="ECO:0007669"/>
    <property type="project" value="UniProtKB-EC"/>
</dbReference>
<evidence type="ECO:0000256" key="5">
    <source>
        <dbReference type="ARBA" id="ARBA00022605"/>
    </source>
</evidence>
<dbReference type="Pfam" id="PF10369">
    <property type="entry name" value="ALS_ss_C"/>
    <property type="match status" value="1"/>
</dbReference>
<comment type="subunit">
    <text evidence="4 8">Dimer of large and small chains.</text>
</comment>
<protein>
    <recommendedName>
        <fullName evidence="8">Acetolactate synthase small subunit</fullName>
        <shortName evidence="8">AHAS</shortName>
        <shortName evidence="8">ALS</shortName>
        <ecNumber evidence="8">2.2.1.6</ecNumber>
    </recommendedName>
    <alternativeName>
        <fullName evidence="8">Acetohydroxy-acid synthase small subunit</fullName>
    </alternativeName>
</protein>
<dbReference type="NCBIfam" id="NF008864">
    <property type="entry name" value="PRK11895.1"/>
    <property type="match status" value="1"/>
</dbReference>
<dbReference type="PROSITE" id="PS51671">
    <property type="entry name" value="ACT"/>
    <property type="match status" value="1"/>
</dbReference>
<dbReference type="InterPro" id="IPR004789">
    <property type="entry name" value="Acetalactate_synth_ssu"/>
</dbReference>
<dbReference type="Gene3D" id="3.30.70.1150">
    <property type="entry name" value="ACT-like. Chain A, domain 2"/>
    <property type="match status" value="1"/>
</dbReference>
<comment type="pathway">
    <text evidence="1 8">Amino-acid biosynthesis; L-isoleucine biosynthesis; L-isoleucine from 2-oxobutanoate: step 1/4.</text>
</comment>
<dbReference type="InterPro" id="IPR039557">
    <property type="entry name" value="AHAS_ACT"/>
</dbReference>
<comment type="function">
    <text evidence="8">Catalyzes the conversion of 2 pyruvate molecules into acetolactate in the first common step of the biosynthetic pathway of the branched-amino acids such as leucine, isoleucine, and valine.</text>
</comment>
<dbReference type="SUPFAM" id="SSF55021">
    <property type="entry name" value="ACT-like"/>
    <property type="match status" value="2"/>
</dbReference>
<keyword evidence="6 8" id="KW-0100">Branched-chain amino acid biosynthesis</keyword>
<comment type="similarity">
    <text evidence="3 8">Belongs to the acetolactate synthase small subunit family.</text>
</comment>
<evidence type="ECO:0000256" key="4">
    <source>
        <dbReference type="ARBA" id="ARBA00011744"/>
    </source>
</evidence>
<dbReference type="PANTHER" id="PTHR30239:SF0">
    <property type="entry name" value="ACETOLACTATE SYNTHASE SMALL SUBUNIT 1, CHLOROPLASTIC"/>
    <property type="match status" value="1"/>
</dbReference>
<dbReference type="Proteomes" id="UP001595711">
    <property type="component" value="Unassembled WGS sequence"/>
</dbReference>
<evidence type="ECO:0000256" key="8">
    <source>
        <dbReference type="RuleBase" id="RU368092"/>
    </source>
</evidence>
<evidence type="ECO:0000256" key="1">
    <source>
        <dbReference type="ARBA" id="ARBA00004974"/>
    </source>
</evidence>
<name>A0ABV7VC20_9PROT</name>
<dbReference type="EC" id="2.2.1.6" evidence="8"/>
<dbReference type="Pfam" id="PF22629">
    <property type="entry name" value="ACT_AHAS_ss"/>
    <property type="match status" value="1"/>
</dbReference>
<proteinExistence type="inferred from homology"/>
<gene>
    <name evidence="10" type="primary">ilvN</name>
    <name evidence="10" type="ORF">ACFOOQ_02405</name>
</gene>